<evidence type="ECO:0000313" key="2">
    <source>
        <dbReference type="EMBL" id="KAB7844934.1"/>
    </source>
</evidence>
<keyword evidence="3" id="KW-1185">Reference proteome</keyword>
<evidence type="ECO:0000259" key="1">
    <source>
        <dbReference type="Pfam" id="PF00248"/>
    </source>
</evidence>
<accession>A0A5N5W7T9</accession>
<dbReference type="InterPro" id="IPR036812">
    <property type="entry name" value="NAD(P)_OxRdtase_dom_sf"/>
</dbReference>
<dbReference type="Pfam" id="PF00248">
    <property type="entry name" value="Aldo_ket_red"/>
    <property type="match status" value="1"/>
</dbReference>
<dbReference type="EMBL" id="VOKX01000027">
    <property type="protein sequence ID" value="KAB7844934.1"/>
    <property type="molecule type" value="Genomic_DNA"/>
</dbReference>
<protein>
    <submittedName>
        <fullName evidence="2">Aldo/keto reductase</fullName>
    </submittedName>
</protein>
<name>A0A5N5W7T9_STRMB</name>
<evidence type="ECO:0000313" key="3">
    <source>
        <dbReference type="Proteomes" id="UP000327000"/>
    </source>
</evidence>
<comment type="caution">
    <text evidence="2">The sequence shown here is derived from an EMBL/GenBank/DDBJ whole genome shotgun (WGS) entry which is preliminary data.</text>
</comment>
<reference evidence="2 3" key="1">
    <citation type="journal article" date="2019" name="Microb. Cell Fact.">
        <title>Exploring novel herbicidin analogues by transcriptional regulator overexpression and MS/MS molecular networking.</title>
        <authorList>
            <person name="Shi Y."/>
            <person name="Gu R."/>
            <person name="Li Y."/>
            <person name="Wang X."/>
            <person name="Ren W."/>
            <person name="Li X."/>
            <person name="Wang L."/>
            <person name="Xie Y."/>
            <person name="Hong B."/>
        </authorList>
    </citation>
    <scope>NUCLEOTIDE SEQUENCE [LARGE SCALE GENOMIC DNA]</scope>
    <source>
        <strain evidence="2 3">US-43</strain>
    </source>
</reference>
<dbReference type="SUPFAM" id="SSF51430">
    <property type="entry name" value="NAD(P)-linked oxidoreductase"/>
    <property type="match status" value="1"/>
</dbReference>
<dbReference type="InterPro" id="IPR023210">
    <property type="entry name" value="NADP_OxRdtase_dom"/>
</dbReference>
<dbReference type="PANTHER" id="PTHR43312:SF1">
    <property type="entry name" value="NADP-DEPENDENT OXIDOREDUCTASE DOMAIN-CONTAINING PROTEIN"/>
    <property type="match status" value="1"/>
</dbReference>
<feature type="domain" description="NADP-dependent oxidoreductase" evidence="1">
    <location>
        <begin position="5"/>
        <end position="143"/>
    </location>
</feature>
<dbReference type="Gene3D" id="3.20.20.100">
    <property type="entry name" value="NADP-dependent oxidoreductase domain"/>
    <property type="match status" value="1"/>
</dbReference>
<dbReference type="OrthoDB" id="3848369at2"/>
<proteinExistence type="predicted"/>
<dbReference type="Proteomes" id="UP000327000">
    <property type="component" value="Unassembled WGS sequence"/>
</dbReference>
<organism evidence="2 3">
    <name type="scientific">Streptomyces mobaraensis</name>
    <name type="common">Streptoverticillium mobaraense</name>
    <dbReference type="NCBI Taxonomy" id="35621"/>
    <lineage>
        <taxon>Bacteria</taxon>
        <taxon>Bacillati</taxon>
        <taxon>Actinomycetota</taxon>
        <taxon>Actinomycetes</taxon>
        <taxon>Kitasatosporales</taxon>
        <taxon>Streptomycetaceae</taxon>
        <taxon>Streptomyces</taxon>
    </lineage>
</organism>
<dbReference type="InterPro" id="IPR053135">
    <property type="entry name" value="AKR2_Oxidoreductase"/>
</dbReference>
<dbReference type="PANTHER" id="PTHR43312">
    <property type="entry name" value="D-THREO-ALDOSE 1-DEHYDROGENASE"/>
    <property type="match status" value="1"/>
</dbReference>
<gene>
    <name evidence="2" type="ORF">FRZ00_14490</name>
</gene>
<dbReference type="RefSeq" id="WP_152263766.1">
    <property type="nucleotide sequence ID" value="NZ_VOKX01000027.1"/>
</dbReference>
<sequence>MRAADQAARTAVEGGAIWVDTAPNYGDGHTHAALAPVLADHPKTHLATKTGFVAPGQRWAAVAQGVLSEGQAAAGHSLDGGFVRWQIRQSVADLGRVDLVFVHNPESTARHRPWVHARVRGAFAALEECVDAGLISGYGVATWTGFGAGIFTVPELLGLAAQAAGGDHHLAAVQLPVSLVVDAPIRQALNGGGPLVEARDAGLLTFASAPLHGGELPELVTPELAALIRPGLSSAAACLLAVASTPCLDVVLLSASTSEHWASARDAVALPLESRRLQEIIDVLAA</sequence>
<dbReference type="AlphaFoldDB" id="A0A5N5W7T9"/>